<feature type="domain" description="Oligopeptidase F N-terminal" evidence="1">
    <location>
        <begin position="130"/>
        <end position="187"/>
    </location>
</feature>
<name>A0A3B0V5H7_9ZZZZ</name>
<gene>
    <name evidence="2" type="ORF">MNBD_CHLOROFLEXI01-2914</name>
</gene>
<protein>
    <recommendedName>
        <fullName evidence="1">Oligopeptidase F N-terminal domain-containing protein</fullName>
    </recommendedName>
</protein>
<dbReference type="SUPFAM" id="SSF55486">
    <property type="entry name" value="Metalloproteases ('zincins'), catalytic domain"/>
    <property type="match status" value="1"/>
</dbReference>
<evidence type="ECO:0000313" key="2">
    <source>
        <dbReference type="EMBL" id="VAW35623.1"/>
    </source>
</evidence>
<accession>A0A3B0V5H7</accession>
<dbReference type="InterPro" id="IPR013647">
    <property type="entry name" value="OligopepF_N_dom"/>
</dbReference>
<dbReference type="Pfam" id="PF08439">
    <property type="entry name" value="Peptidase_M3_N"/>
    <property type="match status" value="1"/>
</dbReference>
<reference evidence="2" key="1">
    <citation type="submission" date="2018-06" db="EMBL/GenBank/DDBJ databases">
        <authorList>
            <person name="Zhirakovskaya E."/>
        </authorList>
    </citation>
    <scope>NUCLEOTIDE SEQUENCE</scope>
</reference>
<dbReference type="Gene3D" id="1.10.1370.30">
    <property type="match status" value="1"/>
</dbReference>
<proteinExistence type="predicted"/>
<dbReference type="AlphaFoldDB" id="A0A3B0V5H7"/>
<sequence length="310" mass="34786">MSQLKNELPHWDFSTVFSGLESPEFETGFQDVVDAIGSMVTLFDEHGINRLETAVSIDHQYVTLFETIINRFNAIDEQIHILQVYLYGFLTTDSRNSEAQARHSQLLPHLSHLSLLGTRLTAWIGSLNVEMLLEKSAVARQHKYMLAKARQAAVHLMVPEQEDLAAELALTGGSSWNRLFSNYTSQITVDVQRDGETETMPLTAAQNLAFETDRTVRANAHQAVLDALAEAAVPIAACLNSIKGETLALARRRGWDSPLDMVLFQNGIDRPTLDAMMTATRNAFPDFQRYLKARARALNLPKLAWYDRLV</sequence>
<dbReference type="EMBL" id="UOEU01000596">
    <property type="protein sequence ID" value="VAW35623.1"/>
    <property type="molecule type" value="Genomic_DNA"/>
</dbReference>
<organism evidence="2">
    <name type="scientific">hydrothermal vent metagenome</name>
    <dbReference type="NCBI Taxonomy" id="652676"/>
    <lineage>
        <taxon>unclassified sequences</taxon>
        <taxon>metagenomes</taxon>
        <taxon>ecological metagenomes</taxon>
    </lineage>
</organism>
<evidence type="ECO:0000259" key="1">
    <source>
        <dbReference type="Pfam" id="PF08439"/>
    </source>
</evidence>
<feature type="non-terminal residue" evidence="2">
    <location>
        <position position="310"/>
    </location>
</feature>